<proteinExistence type="predicted"/>
<reference evidence="2" key="1">
    <citation type="journal article" date="2012" name="Nat. Biotechnol.">
        <title>Reference genome sequence of the model plant Setaria.</title>
        <authorList>
            <person name="Bennetzen J.L."/>
            <person name="Schmutz J."/>
            <person name="Wang H."/>
            <person name="Percifield R."/>
            <person name="Hawkins J."/>
            <person name="Pontaroli A.C."/>
            <person name="Estep M."/>
            <person name="Feng L."/>
            <person name="Vaughn J.N."/>
            <person name="Grimwood J."/>
            <person name="Jenkins J."/>
            <person name="Barry K."/>
            <person name="Lindquist E."/>
            <person name="Hellsten U."/>
            <person name="Deshpande S."/>
            <person name="Wang X."/>
            <person name="Wu X."/>
            <person name="Mitros T."/>
            <person name="Triplett J."/>
            <person name="Yang X."/>
            <person name="Ye C.Y."/>
            <person name="Mauro-Herrera M."/>
            <person name="Wang L."/>
            <person name="Li P."/>
            <person name="Sharma M."/>
            <person name="Sharma R."/>
            <person name="Ronald P.C."/>
            <person name="Panaud O."/>
            <person name="Kellogg E.A."/>
            <person name="Brutnell T.P."/>
            <person name="Doust A.N."/>
            <person name="Tuskan G.A."/>
            <person name="Rokhsar D."/>
            <person name="Devos K.M."/>
        </authorList>
    </citation>
    <scope>NUCLEOTIDE SEQUENCE [LARGE SCALE GENOMIC DNA]</scope>
    <source>
        <strain evidence="2">Yugu1</strain>
    </source>
</reference>
<reference evidence="2" key="2">
    <citation type="submission" date="2015-07" db="EMBL/GenBank/DDBJ databases">
        <authorList>
            <person name="Noorani M."/>
        </authorList>
    </citation>
    <scope>NUCLEOTIDE SEQUENCE</scope>
    <source>
        <strain evidence="2">Yugu1</strain>
    </source>
</reference>
<name>A0A368QN57_SETIT</name>
<protein>
    <submittedName>
        <fullName evidence="2">Uncharacterized protein</fullName>
    </submittedName>
</protein>
<evidence type="ECO:0000256" key="1">
    <source>
        <dbReference type="SAM" id="MobiDB-lite"/>
    </source>
</evidence>
<accession>A0A368QN57</accession>
<dbReference type="OrthoDB" id="696340at2759"/>
<dbReference type="AlphaFoldDB" id="A0A368QN57"/>
<feature type="region of interest" description="Disordered" evidence="1">
    <location>
        <begin position="93"/>
        <end position="132"/>
    </location>
</feature>
<sequence>MAQRGVGVGVGSIGINDHNRRQQLLASYYRDLSLAPPPPAAVVGDNAGSLSDIEDPPLDLPAVNPVRVAAAPPLTDAPGAGLGIRWFDVETRHGRRRHAEPSEEDDEGSSRRRRQRQTEDEASSEAGAASPEQIYEALKEIPDLGRADLLRAYSKLIHDARQFRCLMALPSDMRKDWLLMEIGNQ</sequence>
<evidence type="ECO:0000313" key="2">
    <source>
        <dbReference type="EMBL" id="RCV19415.1"/>
    </source>
</evidence>
<dbReference type="EMBL" id="CM003530">
    <property type="protein sequence ID" value="RCV19415.1"/>
    <property type="molecule type" value="Genomic_DNA"/>
</dbReference>
<gene>
    <name evidence="2" type="ORF">SETIT_3G382400v2</name>
</gene>
<organism evidence="2">
    <name type="scientific">Setaria italica</name>
    <name type="common">Foxtail millet</name>
    <name type="synonym">Panicum italicum</name>
    <dbReference type="NCBI Taxonomy" id="4555"/>
    <lineage>
        <taxon>Eukaryota</taxon>
        <taxon>Viridiplantae</taxon>
        <taxon>Streptophyta</taxon>
        <taxon>Embryophyta</taxon>
        <taxon>Tracheophyta</taxon>
        <taxon>Spermatophyta</taxon>
        <taxon>Magnoliopsida</taxon>
        <taxon>Liliopsida</taxon>
        <taxon>Poales</taxon>
        <taxon>Poaceae</taxon>
        <taxon>PACMAD clade</taxon>
        <taxon>Panicoideae</taxon>
        <taxon>Panicodae</taxon>
        <taxon>Paniceae</taxon>
        <taxon>Cenchrinae</taxon>
        <taxon>Setaria</taxon>
    </lineage>
</organism>